<protein>
    <submittedName>
        <fullName evidence="3">Ribosome biogenesis GTPase A</fullName>
    </submittedName>
</protein>
<dbReference type="Proteomes" id="UP000259864">
    <property type="component" value="Chromosome 1"/>
</dbReference>
<dbReference type="InterPro" id="IPR023179">
    <property type="entry name" value="GTP-bd_ortho_bundle_sf"/>
</dbReference>
<name>A0A3B0PJ15_9BACT</name>
<organism evidence="3 4">
    <name type="scientific">Metamycoplasma alkalescens</name>
    <dbReference type="NCBI Taxonomy" id="45363"/>
    <lineage>
        <taxon>Bacteria</taxon>
        <taxon>Bacillati</taxon>
        <taxon>Mycoplasmatota</taxon>
        <taxon>Mycoplasmoidales</taxon>
        <taxon>Metamycoplasmataceae</taxon>
        <taxon>Metamycoplasma</taxon>
    </lineage>
</organism>
<dbReference type="AlphaFoldDB" id="A0A3B0PJ15"/>
<dbReference type="KEGG" id="mala:NCTC10135_00611"/>
<evidence type="ECO:0000256" key="2">
    <source>
        <dbReference type="ARBA" id="ARBA00023134"/>
    </source>
</evidence>
<keyword evidence="2" id="KW-0342">GTP-binding</keyword>
<dbReference type="GO" id="GO:0006412">
    <property type="term" value="P:translation"/>
    <property type="evidence" value="ECO:0007669"/>
    <property type="project" value="TreeGrafter"/>
</dbReference>
<gene>
    <name evidence="3" type="primary">rbgA_1</name>
    <name evidence="3" type="ORF">NCTC10135_00611</name>
</gene>
<evidence type="ECO:0000313" key="4">
    <source>
        <dbReference type="Proteomes" id="UP000259864"/>
    </source>
</evidence>
<keyword evidence="1" id="KW-0547">Nucleotide-binding</keyword>
<proteinExistence type="predicted"/>
<evidence type="ECO:0000313" key="3">
    <source>
        <dbReference type="EMBL" id="SYV90101.1"/>
    </source>
</evidence>
<accession>A0A3B0PJ15</accession>
<dbReference type="GO" id="GO:0003924">
    <property type="term" value="F:GTPase activity"/>
    <property type="evidence" value="ECO:0007669"/>
    <property type="project" value="TreeGrafter"/>
</dbReference>
<dbReference type="GO" id="GO:0005525">
    <property type="term" value="F:GTP binding"/>
    <property type="evidence" value="ECO:0007669"/>
    <property type="project" value="UniProtKB-KW"/>
</dbReference>
<evidence type="ECO:0000256" key="1">
    <source>
        <dbReference type="ARBA" id="ARBA00022741"/>
    </source>
</evidence>
<dbReference type="Gene3D" id="1.10.1580.10">
    <property type="match status" value="1"/>
</dbReference>
<reference evidence="4" key="1">
    <citation type="submission" date="2018-06" db="EMBL/GenBank/DDBJ databases">
        <authorList>
            <consortium name="Pathogen Informatics"/>
        </authorList>
    </citation>
    <scope>NUCLEOTIDE SEQUENCE [LARGE SCALE GENOMIC DNA]</scope>
    <source>
        <strain evidence="4">NCTC10135</strain>
    </source>
</reference>
<sequence length="118" mass="13596">MLLDTPGLLMPKIKNDEVGAKLAIVGSIRQEAIDQNQLIVVLYQLMSKYYPNKLNELNLNAVFEEEAIFENLNKFAKNNNLLLKNGVYDLKKGINLLINYFKNLDNVIFDVYEESEKK</sequence>
<dbReference type="PANTHER" id="PTHR45782:SF4">
    <property type="entry name" value="MITOCHONDRIAL RIBOSOME-ASSOCIATED GTPASE 1"/>
    <property type="match status" value="1"/>
</dbReference>
<dbReference type="PANTHER" id="PTHR45782">
    <property type="entry name" value="MITOCHONDRIAL RIBOSOME-ASSOCIATED GTPASE 1"/>
    <property type="match status" value="1"/>
</dbReference>
<dbReference type="EMBL" id="LS991949">
    <property type="protein sequence ID" value="SYV90101.1"/>
    <property type="molecule type" value="Genomic_DNA"/>
</dbReference>